<dbReference type="EMBL" id="CABVPY010000082">
    <property type="protein sequence ID" value="VWC41866.1"/>
    <property type="molecule type" value="Genomic_DNA"/>
</dbReference>
<dbReference type="AlphaFoldDB" id="A0A6P2SAB5"/>
<feature type="chain" id="PRO_5027049863" description="DUF4148 domain-containing protein" evidence="2">
    <location>
        <begin position="27"/>
        <end position="85"/>
    </location>
</feature>
<evidence type="ECO:0000313" key="4">
    <source>
        <dbReference type="Proteomes" id="UP000494170"/>
    </source>
</evidence>
<name>A0A6P2SAB5_BURL3</name>
<organism evidence="3 4">
    <name type="scientific">Burkholderia lata (strain ATCC 17760 / DSM 23089 / LMG 22485 / NCIMB 9086 / R18194 / 383)</name>
    <dbReference type="NCBI Taxonomy" id="482957"/>
    <lineage>
        <taxon>Bacteria</taxon>
        <taxon>Pseudomonadati</taxon>
        <taxon>Pseudomonadota</taxon>
        <taxon>Betaproteobacteria</taxon>
        <taxon>Burkholderiales</taxon>
        <taxon>Burkholderiaceae</taxon>
        <taxon>Burkholderia</taxon>
        <taxon>Burkholderia cepacia complex</taxon>
    </lineage>
</organism>
<keyword evidence="2" id="KW-0732">Signal</keyword>
<feature type="region of interest" description="Disordered" evidence="1">
    <location>
        <begin position="27"/>
        <end position="54"/>
    </location>
</feature>
<evidence type="ECO:0000256" key="1">
    <source>
        <dbReference type="SAM" id="MobiDB-lite"/>
    </source>
</evidence>
<feature type="compositionally biased region" description="Low complexity" evidence="1">
    <location>
        <begin position="42"/>
        <end position="54"/>
    </location>
</feature>
<gene>
    <name evidence="3" type="ORF">BLA6863_07098</name>
</gene>
<accession>A0A6P2SAB5</accession>
<evidence type="ECO:0000256" key="2">
    <source>
        <dbReference type="SAM" id="SignalP"/>
    </source>
</evidence>
<evidence type="ECO:0008006" key="5">
    <source>
        <dbReference type="Google" id="ProtNLM"/>
    </source>
</evidence>
<reference evidence="3 4" key="1">
    <citation type="submission" date="2019-09" db="EMBL/GenBank/DDBJ databases">
        <authorList>
            <person name="Depoorter E."/>
        </authorList>
    </citation>
    <scope>NUCLEOTIDE SEQUENCE [LARGE SCALE GENOMIC DNA]</scope>
    <source>
        <strain evidence="3">LMG 6863</strain>
    </source>
</reference>
<dbReference type="RefSeq" id="WP_174947031.1">
    <property type="nucleotide sequence ID" value="NZ_CABVPY010000082.1"/>
</dbReference>
<feature type="signal peptide" evidence="2">
    <location>
        <begin position="1"/>
        <end position="26"/>
    </location>
</feature>
<evidence type="ECO:0000313" key="3">
    <source>
        <dbReference type="EMBL" id="VWC41866.1"/>
    </source>
</evidence>
<feature type="compositionally biased region" description="Polar residues" evidence="1">
    <location>
        <begin position="27"/>
        <end position="36"/>
    </location>
</feature>
<dbReference type="Proteomes" id="UP000494170">
    <property type="component" value="Unassembled WGS sequence"/>
</dbReference>
<protein>
    <recommendedName>
        <fullName evidence="5">DUF4148 domain-containing protein</fullName>
    </recommendedName>
</protein>
<proteinExistence type="predicted"/>
<sequence>MTSIAPKISLAFSALTLTIVTTSALAAPSPRTTDQINPPAPAAVQQHAAPEAPHALTRREVIEDLIRAEKDGSLQRLNDTVYHGS</sequence>